<keyword evidence="2" id="KW-1185">Reference proteome</keyword>
<dbReference type="PANTHER" id="PTHR33099:SF7">
    <property type="entry name" value="MYND-TYPE DOMAIN-CONTAINING PROTEIN"/>
    <property type="match status" value="1"/>
</dbReference>
<reference evidence="1 2" key="1">
    <citation type="journal article" date="2020" name="ISME J.">
        <title>Uncovering the hidden diversity of litter-decomposition mechanisms in mushroom-forming fungi.</title>
        <authorList>
            <person name="Floudas D."/>
            <person name="Bentzer J."/>
            <person name="Ahren D."/>
            <person name="Johansson T."/>
            <person name="Persson P."/>
            <person name="Tunlid A."/>
        </authorList>
    </citation>
    <scope>NUCLEOTIDE SEQUENCE [LARGE SCALE GENOMIC DNA]</scope>
    <source>
        <strain evidence="1 2">CBS 101986</strain>
    </source>
</reference>
<evidence type="ECO:0000313" key="1">
    <source>
        <dbReference type="EMBL" id="KAF5318818.1"/>
    </source>
</evidence>
<dbReference type="OrthoDB" id="124582at2759"/>
<dbReference type="PANTHER" id="PTHR33099">
    <property type="entry name" value="FE2OG DIOXYGENASE DOMAIN-CONTAINING PROTEIN"/>
    <property type="match status" value="1"/>
</dbReference>
<evidence type="ECO:0000313" key="2">
    <source>
        <dbReference type="Proteomes" id="UP000567179"/>
    </source>
</evidence>
<dbReference type="EMBL" id="JAACJJ010000030">
    <property type="protein sequence ID" value="KAF5318818.1"/>
    <property type="molecule type" value="Genomic_DNA"/>
</dbReference>
<comment type="caution">
    <text evidence="1">The sequence shown here is derived from an EMBL/GenBank/DDBJ whole genome shotgun (WGS) entry which is preliminary data.</text>
</comment>
<name>A0A8H5BAE8_9AGAR</name>
<dbReference type="Proteomes" id="UP000567179">
    <property type="component" value="Unassembled WGS sequence"/>
</dbReference>
<gene>
    <name evidence="1" type="ORF">D9619_010742</name>
</gene>
<accession>A0A8H5BAE8</accession>
<sequence length="690" mass="78166">MKTDNTFATVTIFLPSAYTGGEVVLSHTSNSTTIGFAPESAYASAVLAMYADIPCENRPVSWGYRLALSYNLIHTTAPTERCPLSPRTLDAATLLRNMFRRWRDTLDNYETEQYFMTYLLDQTYDLKDVKDVVTCLKGVDAYRVRILRDIGAELGFTLGIANLEYETGRISDVIKGFTDLKQLTGLDGQPLFGLTKPLELLRGSVIMVSDFASKGSSSAKRKYDGGSENGGKCSVLLLIDSKHHDDLRFEVEGLPVAAQVLRETSQIPPTRENIKWAKRILQHRNEPSKEYTPDVSREMLTYSLDWKNLELWKLSMDSYKWDFHYVHSDILFRVYRTFPFDEIRERSSLWRDDSMEGPMEMITFLHSLAAEAAKENGNQTVQSWCEQSVKEVLSSCSPKDPSHAESILQVIRLVGMQLCGQHMLPYLIDHDNEQYFGFWMALHVLLRDQRQSLLQDLSKSHPDPHVPTTADSLDENKVAKARRSTADILNDLITISLLLPGFAWFKEHRPYSNDFGGLVFGCPRAKFDPIPGRINRLVSVLGACVHSNDMTLCESVLEQALEMSGNPMWYFAEFYTPVIRRLRDILEPLNQDFSQPPFADFARKLISRYLSQVLGKRGPVIDIGLRKLSCAKPDCAICKKVDAFILSKAVNKSKSLASTCPNTRGNTCPDLDSQVWGIRRSRSKSIQVWI</sequence>
<proteinExistence type="predicted"/>
<dbReference type="AlphaFoldDB" id="A0A8H5BAE8"/>
<organism evidence="1 2">
    <name type="scientific">Psilocybe cf. subviscida</name>
    <dbReference type="NCBI Taxonomy" id="2480587"/>
    <lineage>
        <taxon>Eukaryota</taxon>
        <taxon>Fungi</taxon>
        <taxon>Dikarya</taxon>
        <taxon>Basidiomycota</taxon>
        <taxon>Agaricomycotina</taxon>
        <taxon>Agaricomycetes</taxon>
        <taxon>Agaricomycetidae</taxon>
        <taxon>Agaricales</taxon>
        <taxon>Agaricineae</taxon>
        <taxon>Strophariaceae</taxon>
        <taxon>Psilocybe</taxon>
    </lineage>
</organism>
<protein>
    <submittedName>
        <fullName evidence="1">Uncharacterized protein</fullName>
    </submittedName>
</protein>